<keyword evidence="1" id="KW-1133">Transmembrane helix</keyword>
<feature type="transmembrane region" description="Helical" evidence="1">
    <location>
        <begin position="272"/>
        <end position="294"/>
    </location>
</feature>
<keyword evidence="3" id="KW-1185">Reference proteome</keyword>
<evidence type="ECO:0000256" key="1">
    <source>
        <dbReference type="SAM" id="Phobius"/>
    </source>
</evidence>
<organism evidence="2 3">
    <name type="scientific">Citrullus colocynthis</name>
    <name type="common">colocynth</name>
    <dbReference type="NCBI Taxonomy" id="252529"/>
    <lineage>
        <taxon>Eukaryota</taxon>
        <taxon>Viridiplantae</taxon>
        <taxon>Streptophyta</taxon>
        <taxon>Embryophyta</taxon>
        <taxon>Tracheophyta</taxon>
        <taxon>Spermatophyta</taxon>
        <taxon>Magnoliopsida</taxon>
        <taxon>eudicotyledons</taxon>
        <taxon>Gunneridae</taxon>
        <taxon>Pentapetalae</taxon>
        <taxon>rosids</taxon>
        <taxon>fabids</taxon>
        <taxon>Cucurbitales</taxon>
        <taxon>Cucurbitaceae</taxon>
        <taxon>Benincaseae</taxon>
        <taxon>Citrullus</taxon>
    </lineage>
</organism>
<evidence type="ECO:0000313" key="2">
    <source>
        <dbReference type="EMBL" id="CAK9313796.1"/>
    </source>
</evidence>
<keyword evidence="1" id="KW-0472">Membrane</keyword>
<dbReference type="PANTHER" id="PTHR33133:SF51">
    <property type="entry name" value="THH1_TOM1_TOM3 DOMAIN-CONTAINING PROTEIN"/>
    <property type="match status" value="1"/>
</dbReference>
<name>A0ABP0Y2I5_9ROSI</name>
<feature type="transmembrane region" description="Helical" evidence="1">
    <location>
        <begin position="183"/>
        <end position="206"/>
    </location>
</feature>
<proteinExistence type="predicted"/>
<keyword evidence="1" id="KW-0812">Transmembrane</keyword>
<feature type="transmembrane region" description="Helical" evidence="1">
    <location>
        <begin position="148"/>
        <end position="177"/>
    </location>
</feature>
<evidence type="ECO:0000313" key="3">
    <source>
        <dbReference type="Proteomes" id="UP001642487"/>
    </source>
</evidence>
<feature type="transmembrane region" description="Helical" evidence="1">
    <location>
        <begin position="94"/>
        <end position="127"/>
    </location>
</feature>
<dbReference type="Proteomes" id="UP001642487">
    <property type="component" value="Chromosome 11"/>
</dbReference>
<feature type="transmembrane region" description="Helical" evidence="1">
    <location>
        <begin position="239"/>
        <end position="260"/>
    </location>
</feature>
<dbReference type="PANTHER" id="PTHR33133">
    <property type="entry name" value="OS08G0107100 PROTEIN-RELATED"/>
    <property type="match status" value="1"/>
</dbReference>
<dbReference type="EMBL" id="OZ021745">
    <property type="protein sequence ID" value="CAK9313796.1"/>
    <property type="molecule type" value="Genomic_DNA"/>
</dbReference>
<accession>A0ABP0Y2I5</accession>
<feature type="transmembrane region" description="Helical" evidence="1">
    <location>
        <begin position="38"/>
        <end position="56"/>
    </location>
</feature>
<gene>
    <name evidence="2" type="ORF">CITCOLO1_LOCUS5532</name>
</gene>
<protein>
    <submittedName>
        <fullName evidence="2">Uncharacterized protein</fullName>
    </submittedName>
</protein>
<reference evidence="2 3" key="1">
    <citation type="submission" date="2024-03" db="EMBL/GenBank/DDBJ databases">
        <authorList>
            <person name="Gkanogiannis A."/>
            <person name="Becerra Lopez-Lavalle L."/>
        </authorList>
    </citation>
    <scope>NUCLEOTIDE SEQUENCE [LARGE SCALE GENOMIC DNA]</scope>
</reference>
<sequence length="323" mass="37694">MQQEMEVKLGKMQFLGIFGILQEAYTIIYTWRKIFSQITLFLIFPLSLFFLAYTHISYHMIQNLHFQINQTKFQKGFPRFVKISDLVVSYELAYFWLFIVMIYSIFLTIISIPSTSVVTYVVACIYTDDDKVSFKHSLKIVTKVWKRVMITSFYSLGFTFTYDSVAVCVLPLIIRVIVFRYGFYWYIKVAILIVFMAMYIVGSLYLTTIWMLSKVVSVLEESYGFKALMKSQRLLRGKMVVATFLLFFIILILGVVQLLYKTVVVRAVVLGMIRLLINFLLFKVVVLTVLYFVCKSYHRENIDMSDHLSGLAEVYVSIKANDV</sequence>